<name>F0BDN5_9XANT</name>
<comment type="caution">
    <text evidence="1">The sequence shown here is derived from an EMBL/GenBank/DDBJ whole genome shotgun (WGS) entry which is preliminary data.</text>
</comment>
<dbReference type="RefSeq" id="WP_005992362.1">
    <property type="nucleotide sequence ID" value="NZ_AEQV01000069.1"/>
</dbReference>
<gene>
    <name evidence="1" type="ORF">XVE_2251</name>
</gene>
<evidence type="ECO:0000313" key="2">
    <source>
        <dbReference type="Proteomes" id="UP000003299"/>
    </source>
</evidence>
<evidence type="ECO:0000313" key="1">
    <source>
        <dbReference type="EMBL" id="EGD09465.1"/>
    </source>
</evidence>
<sequence length="312" mass="35841">MNSQEEKRAQLQKDLQERMFDVEHALGMYALGYCTLPAEGIYDKEALAPLMSVIESCHIYLIGFVPRITLENARQDEGGIHLTHSVLGSEHTLTYPVPVGYVLKEDDDRYYLEDQGGNAYWLNPDEVQQRLCRETGKIDFNVKYIGQAYGQEGSRNALDRLLKHETLQRISLLGIPDGYRLTVLLLSVQPNNQLFTVFNPFAKNKDEDGTRVKAGLDKLYNTNEAERTTLYEASLIRYFYPEYNKEFKDSFPSTNLKVLKDCYAKDFSALVAEICIDELPFKLKSEAVEAKNYHIVRHDLHQSADRKMFFGL</sequence>
<protein>
    <submittedName>
        <fullName evidence="1">Uncharacterized protein</fullName>
    </submittedName>
</protein>
<proteinExistence type="predicted"/>
<dbReference type="AlphaFoldDB" id="F0BDN5"/>
<dbReference type="EMBL" id="AEQV01000069">
    <property type="protein sequence ID" value="EGD09465.1"/>
    <property type="molecule type" value="Genomic_DNA"/>
</dbReference>
<reference evidence="1 2" key="1">
    <citation type="journal article" date="2011" name="BMC Genomics">
        <title>Comparative genomics reveals diversity among xanthomonads infecting tomato and pepper.</title>
        <authorList>
            <person name="Potnis N."/>
            <person name="Krasileva K."/>
            <person name="Chow V."/>
            <person name="Almeida N.F."/>
            <person name="Patil P.B."/>
            <person name="Ryan R.P."/>
            <person name="Sharlach M."/>
            <person name="Behlau F."/>
            <person name="Dow J.M."/>
            <person name="Momol M.T."/>
            <person name="White F.F."/>
            <person name="Preston J.F."/>
            <person name="Vinatzer B.A."/>
            <person name="Koebnik R."/>
            <person name="Setubal J.C."/>
            <person name="Norman D.J."/>
            <person name="Staskawicz B.J."/>
            <person name="Jones J.B."/>
        </authorList>
    </citation>
    <scope>NUCLEOTIDE SEQUENCE [LARGE SCALE GENOMIC DNA]</scope>
    <source>
        <strain evidence="1 2">ATCC 35937</strain>
    </source>
</reference>
<dbReference type="KEGG" id="xve:BJD12_03535"/>
<organism evidence="1 2">
    <name type="scientific">Xanthomonas vesicatoria ATCC 35937</name>
    <dbReference type="NCBI Taxonomy" id="925775"/>
    <lineage>
        <taxon>Bacteria</taxon>
        <taxon>Pseudomonadati</taxon>
        <taxon>Pseudomonadota</taxon>
        <taxon>Gammaproteobacteria</taxon>
        <taxon>Lysobacterales</taxon>
        <taxon>Lysobacteraceae</taxon>
        <taxon>Xanthomonas</taxon>
    </lineage>
</organism>
<dbReference type="Proteomes" id="UP000003299">
    <property type="component" value="Unassembled WGS sequence"/>
</dbReference>
<dbReference type="GeneID" id="46980494"/>
<accession>F0BDN5</accession>